<evidence type="ECO:0000313" key="2">
    <source>
        <dbReference type="EMBL" id="EGU72063.1"/>
    </source>
</evidence>
<evidence type="ECO:0000256" key="1">
    <source>
        <dbReference type="SAM" id="MobiDB-lite"/>
    </source>
</evidence>
<gene>
    <name evidence="2" type="ORF">FOXB_17427</name>
</gene>
<comment type="caution">
    <text evidence="2">The sequence shown here is derived from an EMBL/GenBank/DDBJ whole genome shotgun (WGS) entry which is preliminary data.</text>
</comment>
<reference evidence="2" key="1">
    <citation type="journal article" date="2012" name="Mol. Plant Microbe Interact.">
        <title>A highly conserved effector in Fusarium oxysporum is required for full virulence on Arabidopsis.</title>
        <authorList>
            <person name="Thatcher L.F."/>
            <person name="Gardiner D.M."/>
            <person name="Kazan K."/>
            <person name="Manners J."/>
        </authorList>
    </citation>
    <scope>NUCLEOTIDE SEQUENCE [LARGE SCALE GENOMIC DNA]</scope>
    <source>
        <strain evidence="2">Fo5176</strain>
    </source>
</reference>
<dbReference type="EMBL" id="AFQF01007017">
    <property type="protein sequence ID" value="EGU72063.1"/>
    <property type="molecule type" value="Genomic_DNA"/>
</dbReference>
<feature type="region of interest" description="Disordered" evidence="1">
    <location>
        <begin position="134"/>
        <end position="153"/>
    </location>
</feature>
<sequence length="259" mass="29891">MSTVHDAIRKRVNMDDIINQSSDRQAALEKLRDELPLIFPPVEEPEEIILAKAALDNAVKEWQDSNPQEKESRHNTMLQCESHLEEVKRQNMPAFEEQHEKQIESFFYKLAEAFGPQAFAYCYEKWLYADNDRTTQHSTNSQESPTPPGTDSLDVNGARYEFCQIRQGLLKIVMGPVAVHVADHDTSNQIVITITTTASNSPSGSCSVMYRYVILRTYRLLMYLYQIPNILRNTDELPDFCYPTEEIEPIPFSMDYWVT</sequence>
<protein>
    <submittedName>
        <fullName evidence="2">Uncharacterized protein</fullName>
    </submittedName>
</protein>
<name>F9GFJ3_FUSOF</name>
<organism evidence="2">
    <name type="scientific">Fusarium oxysporum (strain Fo5176)</name>
    <name type="common">Fusarium vascular wilt</name>
    <dbReference type="NCBI Taxonomy" id="660025"/>
    <lineage>
        <taxon>Eukaryota</taxon>
        <taxon>Fungi</taxon>
        <taxon>Dikarya</taxon>
        <taxon>Ascomycota</taxon>
        <taxon>Pezizomycotina</taxon>
        <taxon>Sordariomycetes</taxon>
        <taxon>Hypocreomycetidae</taxon>
        <taxon>Hypocreales</taxon>
        <taxon>Nectriaceae</taxon>
        <taxon>Fusarium</taxon>
        <taxon>Fusarium oxysporum species complex</taxon>
    </lineage>
</organism>
<dbReference type="OrthoDB" id="10355163at2759"/>
<dbReference type="AlphaFoldDB" id="F9GFJ3"/>
<accession>F9GFJ3</accession>
<proteinExistence type="predicted"/>